<evidence type="ECO:0008006" key="2">
    <source>
        <dbReference type="Google" id="ProtNLM"/>
    </source>
</evidence>
<gene>
    <name evidence="1" type="ORF">ACAT0790_LOCUS24441</name>
</gene>
<name>A0A7S1QHF4_ALECA</name>
<accession>A0A7S1QHF4</accession>
<dbReference type="EMBL" id="HBGE01040491">
    <property type="protein sequence ID" value="CAD9135796.1"/>
    <property type="molecule type" value="Transcribed_RNA"/>
</dbReference>
<dbReference type="AlphaFoldDB" id="A0A7S1QHF4"/>
<protein>
    <recommendedName>
        <fullName evidence="2">Fe2OG dioxygenase domain-containing protein</fullName>
    </recommendedName>
</protein>
<sequence length="387" mass="41996">MRKLGQGDEAISTGTRTVLGASLKRLAVASHPGWHRVVSAVGGLWADKPGQAEKQLSLLREEGSRPQKGEAVNSWARRVGAVFVGCYKPLRGDRRYVRVTSADDAPVMAKMDPACVEPLSAAMLRRRLELSGGKHFRHLEEEKPRPPAFSRGVPCDEGNSYAPGSLESRVAAALTPARARSLFARGAVCLKGLVSAVEVAGLKAFAAGARFPEATSLEGEAGFCGRYCFCPERQPPLLRGLRASLFDRLAEQLPRLRERYGSSLQELEQRCRRAGQARTANIFLSYGEGAINLAHQDPYGDLFFPYQAMLMLSRRGRDFRGGEFFVKNVRTGEAVEVPATTGDLTLFAANDQAEGGANFKHGVRKVSAGTAGGCERFSVGLVFNLRK</sequence>
<dbReference type="InterPro" id="IPR018655">
    <property type="entry name" value="DUF2086"/>
</dbReference>
<organism evidence="1">
    <name type="scientific">Alexandrium catenella</name>
    <name type="common">Red tide dinoflagellate</name>
    <name type="synonym">Gonyaulax catenella</name>
    <dbReference type="NCBI Taxonomy" id="2925"/>
    <lineage>
        <taxon>Eukaryota</taxon>
        <taxon>Sar</taxon>
        <taxon>Alveolata</taxon>
        <taxon>Dinophyceae</taxon>
        <taxon>Gonyaulacales</taxon>
        <taxon>Pyrocystaceae</taxon>
        <taxon>Alexandrium</taxon>
    </lineage>
</organism>
<evidence type="ECO:0000313" key="1">
    <source>
        <dbReference type="EMBL" id="CAD9135796.1"/>
    </source>
</evidence>
<reference evidence="1" key="1">
    <citation type="submission" date="2021-01" db="EMBL/GenBank/DDBJ databases">
        <authorList>
            <person name="Corre E."/>
            <person name="Pelletier E."/>
            <person name="Niang G."/>
            <person name="Scheremetjew M."/>
            <person name="Finn R."/>
            <person name="Kale V."/>
            <person name="Holt S."/>
            <person name="Cochrane G."/>
            <person name="Meng A."/>
            <person name="Brown T."/>
            <person name="Cohen L."/>
        </authorList>
    </citation>
    <scope>NUCLEOTIDE SEQUENCE</scope>
    <source>
        <strain evidence="1">OF101</strain>
    </source>
</reference>
<dbReference type="Pfam" id="PF09859">
    <property type="entry name" value="Oxygenase-NA"/>
    <property type="match status" value="1"/>
</dbReference>
<proteinExistence type="predicted"/>